<dbReference type="GO" id="GO:0016887">
    <property type="term" value="F:ATP hydrolysis activity"/>
    <property type="evidence" value="ECO:0007669"/>
    <property type="project" value="InterPro"/>
</dbReference>
<evidence type="ECO:0000259" key="1">
    <source>
        <dbReference type="Pfam" id="PF13304"/>
    </source>
</evidence>
<protein>
    <submittedName>
        <fullName evidence="2">AAA family ATPase</fullName>
    </submittedName>
</protein>
<dbReference type="EMBL" id="JAENQP010000020">
    <property type="protein sequence ID" value="MBO3360349.1"/>
    <property type="molecule type" value="Genomic_DNA"/>
</dbReference>
<sequence length="421" mass="48869">MILEFRCENYKSIKDEVILSMLATKDNDYENTLIEFDKKRILPVVSIYGANGSGKTNLINAIGYVNYLVRSSNNFEPKALIPTFPHKLENKKNSSFMIQFVSDNIRFAYGFELNNRKIVEEYLYHFKNNRQATIFERSENNYNFGKAYKKELLEIENKMGKDNKLFLPVAAIWGKFSDIISAYKYLSEDIVINQSIEDRTWSNYTIESIARSKENKNTFIDLLNRLSIKVDDISAKVEKRNINYEDLPIAIPEALKMFMLGGEEIKHEVKLKYNNIEVDLTEESRGIQKLFEIGGPLIDVLVNGKTLIYDELETSLHPFVAEAIVKLFMDKEMNKKNAQLIFVTHDTNLLDLNLFRKDEIWFVEKKDEEFSSTLYSLSDLKNIRKNENIEAGYVKGKYGAVPFIGNEMLKKWIGDCNDSKE</sequence>
<dbReference type="SUPFAM" id="SSF52540">
    <property type="entry name" value="P-loop containing nucleoside triphosphate hydrolases"/>
    <property type="match status" value="1"/>
</dbReference>
<evidence type="ECO:0000313" key="2">
    <source>
        <dbReference type="EMBL" id="MBO3360349.1"/>
    </source>
</evidence>
<evidence type="ECO:0000313" key="3">
    <source>
        <dbReference type="Proteomes" id="UP000668068"/>
    </source>
</evidence>
<dbReference type="Pfam" id="PF13304">
    <property type="entry name" value="AAA_21"/>
    <property type="match status" value="2"/>
</dbReference>
<reference evidence="2" key="1">
    <citation type="submission" date="2020-12" db="EMBL/GenBank/DDBJ databases">
        <title>Comparative genomics of Clostridium perfringens reveals patterns of host-associated phylogenetic clades and virulence factors.</title>
        <authorList>
            <person name="Smith A.H."/>
            <person name="Geier R."/>
        </authorList>
    </citation>
    <scope>NUCLEOTIDE SEQUENCE</scope>
    <source>
        <strain evidence="2">CHD30677R</strain>
    </source>
</reference>
<dbReference type="AlphaFoldDB" id="A0AAW4J225"/>
<feature type="domain" description="ATPase AAA-type core" evidence="1">
    <location>
        <begin position="45"/>
        <end position="142"/>
    </location>
</feature>
<dbReference type="PANTHER" id="PTHR40396:SF1">
    <property type="entry name" value="ATPASE AAA-TYPE CORE DOMAIN-CONTAINING PROTEIN"/>
    <property type="match status" value="1"/>
</dbReference>
<dbReference type="CDD" id="cd00267">
    <property type="entry name" value="ABC_ATPase"/>
    <property type="match status" value="1"/>
</dbReference>
<dbReference type="Proteomes" id="UP000668068">
    <property type="component" value="Unassembled WGS sequence"/>
</dbReference>
<dbReference type="InterPro" id="IPR027417">
    <property type="entry name" value="P-loop_NTPase"/>
</dbReference>
<dbReference type="InterPro" id="IPR003959">
    <property type="entry name" value="ATPase_AAA_core"/>
</dbReference>
<gene>
    <name evidence="2" type="ORF">JJB47_16520</name>
</gene>
<organism evidence="2 3">
    <name type="scientific">Clostridium perfringens</name>
    <dbReference type="NCBI Taxonomy" id="1502"/>
    <lineage>
        <taxon>Bacteria</taxon>
        <taxon>Bacillati</taxon>
        <taxon>Bacillota</taxon>
        <taxon>Clostridia</taxon>
        <taxon>Eubacteriales</taxon>
        <taxon>Clostridiaceae</taxon>
        <taxon>Clostridium</taxon>
    </lineage>
</organism>
<dbReference type="PANTHER" id="PTHR40396">
    <property type="entry name" value="ATPASE-LIKE PROTEIN"/>
    <property type="match status" value="1"/>
</dbReference>
<feature type="domain" description="ATPase AAA-type core" evidence="1">
    <location>
        <begin position="277"/>
        <end position="351"/>
    </location>
</feature>
<name>A0AAW4J225_CLOPF</name>
<dbReference type="GO" id="GO:0005524">
    <property type="term" value="F:ATP binding"/>
    <property type="evidence" value="ECO:0007669"/>
    <property type="project" value="InterPro"/>
</dbReference>
<dbReference type="RefSeq" id="WP_003479091.1">
    <property type="nucleotide sequence ID" value="NZ_JAENQO010000020.1"/>
</dbReference>
<dbReference type="Gene3D" id="3.40.50.300">
    <property type="entry name" value="P-loop containing nucleotide triphosphate hydrolases"/>
    <property type="match status" value="1"/>
</dbReference>
<accession>A0AAW4J225</accession>
<proteinExistence type="predicted"/>
<comment type="caution">
    <text evidence="2">The sequence shown here is derived from an EMBL/GenBank/DDBJ whole genome shotgun (WGS) entry which is preliminary data.</text>
</comment>